<comment type="caution">
    <text evidence="1">The sequence shown here is derived from an EMBL/GenBank/DDBJ whole genome shotgun (WGS) entry which is preliminary data.</text>
</comment>
<evidence type="ECO:0008006" key="3">
    <source>
        <dbReference type="Google" id="ProtNLM"/>
    </source>
</evidence>
<reference evidence="1" key="1">
    <citation type="submission" date="2021-04" db="EMBL/GenBank/DDBJ databases">
        <title>Draft genome sequence of Xylanibacillus composti strain K13.</title>
        <authorList>
            <person name="Uke A."/>
            <person name="Chhe C."/>
            <person name="Baramee S."/>
            <person name="Kosugi A."/>
        </authorList>
    </citation>
    <scope>NUCLEOTIDE SEQUENCE</scope>
    <source>
        <strain evidence="1">K13</strain>
    </source>
</reference>
<name>A0A8J4H8Z0_9BACL</name>
<dbReference type="AlphaFoldDB" id="A0A8J4H8Z0"/>
<sequence>MQFGVTGQQPRVVYQADDSLVQSVRKMRDHCHSVGRHIVNRPVRVQTMDGQTFEGTVVKLEGGILYMQTNINQPQAPAAYSGLPASGDYRAYPGLPGYGAGFGPGFGYAPGFFPAYNPYYQTILPLVLYELLVISLL</sequence>
<dbReference type="EMBL" id="BOVK01000064">
    <property type="protein sequence ID" value="GIQ70953.1"/>
    <property type="molecule type" value="Genomic_DNA"/>
</dbReference>
<organism evidence="1 2">
    <name type="scientific">Xylanibacillus composti</name>
    <dbReference type="NCBI Taxonomy" id="1572762"/>
    <lineage>
        <taxon>Bacteria</taxon>
        <taxon>Bacillati</taxon>
        <taxon>Bacillota</taxon>
        <taxon>Bacilli</taxon>
        <taxon>Bacillales</taxon>
        <taxon>Paenibacillaceae</taxon>
        <taxon>Xylanibacillus</taxon>
    </lineage>
</organism>
<protein>
    <recommendedName>
        <fullName evidence="3">DUF2642 domain-containing protein</fullName>
    </recommendedName>
</protein>
<dbReference type="RefSeq" id="WP_213413759.1">
    <property type="nucleotide sequence ID" value="NZ_BOVK01000064.1"/>
</dbReference>
<dbReference type="Proteomes" id="UP000677918">
    <property type="component" value="Unassembled WGS sequence"/>
</dbReference>
<proteinExistence type="predicted"/>
<evidence type="ECO:0000313" key="1">
    <source>
        <dbReference type="EMBL" id="GIQ70953.1"/>
    </source>
</evidence>
<evidence type="ECO:0000313" key="2">
    <source>
        <dbReference type="Proteomes" id="UP000677918"/>
    </source>
</evidence>
<keyword evidence="2" id="KW-1185">Reference proteome</keyword>
<gene>
    <name evidence="1" type="ORF">XYCOK13_37770</name>
</gene>
<accession>A0A8J4H8Z0</accession>